<evidence type="ECO:0000256" key="2">
    <source>
        <dbReference type="SAM" id="MobiDB-lite"/>
    </source>
</evidence>
<accession>A0AAJ0FTM0</accession>
<evidence type="ECO:0000313" key="4">
    <source>
        <dbReference type="EMBL" id="KAK1772290.1"/>
    </source>
</evidence>
<name>A0AAJ0FTM0_9PEZI</name>
<dbReference type="SMART" id="SM00066">
    <property type="entry name" value="GAL4"/>
    <property type="match status" value="1"/>
</dbReference>
<keyword evidence="5" id="KW-1185">Reference proteome</keyword>
<dbReference type="AlphaFoldDB" id="A0AAJ0FTM0"/>
<dbReference type="GO" id="GO:0008270">
    <property type="term" value="F:zinc ion binding"/>
    <property type="evidence" value="ECO:0007669"/>
    <property type="project" value="InterPro"/>
</dbReference>
<dbReference type="InterPro" id="IPR001138">
    <property type="entry name" value="Zn2Cys6_DnaBD"/>
</dbReference>
<dbReference type="SUPFAM" id="SSF57701">
    <property type="entry name" value="Zn2/Cys6 DNA-binding domain"/>
    <property type="match status" value="1"/>
</dbReference>
<dbReference type="Proteomes" id="UP001244011">
    <property type="component" value="Unassembled WGS sequence"/>
</dbReference>
<feature type="region of interest" description="Disordered" evidence="2">
    <location>
        <begin position="1"/>
        <end position="28"/>
    </location>
</feature>
<keyword evidence="1" id="KW-0539">Nucleus</keyword>
<dbReference type="PROSITE" id="PS50048">
    <property type="entry name" value="ZN2_CY6_FUNGAL_2"/>
    <property type="match status" value="1"/>
</dbReference>
<protein>
    <recommendedName>
        <fullName evidence="3">Zn(2)-C6 fungal-type domain-containing protein</fullName>
    </recommendedName>
</protein>
<gene>
    <name evidence="4" type="ORF">QBC33DRAFT_510170</name>
</gene>
<dbReference type="PROSITE" id="PS00463">
    <property type="entry name" value="ZN2_CY6_FUNGAL_1"/>
    <property type="match status" value="1"/>
</dbReference>
<evidence type="ECO:0000313" key="5">
    <source>
        <dbReference type="Proteomes" id="UP001244011"/>
    </source>
</evidence>
<reference evidence="4" key="1">
    <citation type="submission" date="2023-06" db="EMBL/GenBank/DDBJ databases">
        <title>Genome-scale phylogeny and comparative genomics of the fungal order Sordariales.</title>
        <authorList>
            <consortium name="Lawrence Berkeley National Laboratory"/>
            <person name="Hensen N."/>
            <person name="Bonometti L."/>
            <person name="Westerberg I."/>
            <person name="Brannstrom I.O."/>
            <person name="Guillou S."/>
            <person name="Cros-Aarteil S."/>
            <person name="Calhoun S."/>
            <person name="Haridas S."/>
            <person name="Kuo A."/>
            <person name="Mondo S."/>
            <person name="Pangilinan J."/>
            <person name="Riley R."/>
            <person name="Labutti K."/>
            <person name="Andreopoulos B."/>
            <person name="Lipzen A."/>
            <person name="Chen C."/>
            <person name="Yanf M."/>
            <person name="Daum C."/>
            <person name="Ng V."/>
            <person name="Clum A."/>
            <person name="Steindorff A."/>
            <person name="Ohm R."/>
            <person name="Martin F."/>
            <person name="Silar P."/>
            <person name="Natvig D."/>
            <person name="Lalanne C."/>
            <person name="Gautier V."/>
            <person name="Ament-Velasquez S.L."/>
            <person name="Kruys A."/>
            <person name="Hutchinson M.I."/>
            <person name="Powell A.J."/>
            <person name="Barry K."/>
            <person name="Miller A.N."/>
            <person name="Grigoriev I.V."/>
            <person name="Debuchy R."/>
            <person name="Gladieux P."/>
            <person name="Thoren M.H."/>
            <person name="Johannesson H."/>
        </authorList>
    </citation>
    <scope>NUCLEOTIDE SEQUENCE</scope>
    <source>
        <strain evidence="4">8032-3</strain>
    </source>
</reference>
<dbReference type="Gene3D" id="4.10.240.10">
    <property type="entry name" value="Zn(2)-C6 fungal-type DNA-binding domain"/>
    <property type="match status" value="1"/>
</dbReference>
<comment type="caution">
    <text evidence="4">The sequence shown here is derived from an EMBL/GenBank/DDBJ whole genome shotgun (WGS) entry which is preliminary data.</text>
</comment>
<dbReference type="GeneID" id="85308935"/>
<dbReference type="InterPro" id="IPR036864">
    <property type="entry name" value="Zn2-C6_fun-type_DNA-bd_sf"/>
</dbReference>
<dbReference type="CDD" id="cd00067">
    <property type="entry name" value="GAL4"/>
    <property type="match status" value="1"/>
</dbReference>
<feature type="domain" description="Zn(2)-C6 fungal-type" evidence="3">
    <location>
        <begin position="31"/>
        <end position="62"/>
    </location>
</feature>
<proteinExistence type="predicted"/>
<sequence length="378" mass="42059">MPSPSLKRGFPSSGWSPEPAPKRRRSCSSDACDRCKTSKIKCVKTESGRCEKCIKHDQTCMVVPSDGRTNHAVSRMLELKVQHFKSIYKDYCLLMQVFGSDAFKSEPRRRLALRILEGMDPGHAAAKFRALGATDSTIEYPRFIPIMPEEGRTTLLARKKKEGEFSRNTWDAICRLHKALLLLIGSRLKDDRRRIFSRVPLYSTGFDALARPAGQTPLPETLVAHIRQYEHVLVEIKDLRSLMEALESYASAMEPVPHAADLAVVPMGPSLVPQVSDLQQQQGVSQALQGQNLLPAQTLPEVPVPAPGPSNRAVPQEASQIEVDIYDHNPFDGTGYFGDATWKPSEEWESWVDFDAPGPHSLSPYWGQAGPWAGTREA</sequence>
<dbReference type="GO" id="GO:0000981">
    <property type="term" value="F:DNA-binding transcription factor activity, RNA polymerase II-specific"/>
    <property type="evidence" value="ECO:0007669"/>
    <property type="project" value="InterPro"/>
</dbReference>
<evidence type="ECO:0000259" key="3">
    <source>
        <dbReference type="PROSITE" id="PS50048"/>
    </source>
</evidence>
<evidence type="ECO:0000256" key="1">
    <source>
        <dbReference type="ARBA" id="ARBA00023242"/>
    </source>
</evidence>
<dbReference type="RefSeq" id="XP_060288503.1">
    <property type="nucleotide sequence ID" value="XM_060425748.1"/>
</dbReference>
<dbReference type="EMBL" id="MU838997">
    <property type="protein sequence ID" value="KAK1772290.1"/>
    <property type="molecule type" value="Genomic_DNA"/>
</dbReference>
<organism evidence="4 5">
    <name type="scientific">Phialemonium atrogriseum</name>
    <dbReference type="NCBI Taxonomy" id="1093897"/>
    <lineage>
        <taxon>Eukaryota</taxon>
        <taxon>Fungi</taxon>
        <taxon>Dikarya</taxon>
        <taxon>Ascomycota</taxon>
        <taxon>Pezizomycotina</taxon>
        <taxon>Sordariomycetes</taxon>
        <taxon>Sordariomycetidae</taxon>
        <taxon>Cephalothecales</taxon>
        <taxon>Cephalothecaceae</taxon>
        <taxon>Phialemonium</taxon>
    </lineage>
</organism>
<dbReference type="Pfam" id="PF00172">
    <property type="entry name" value="Zn_clus"/>
    <property type="match status" value="1"/>
</dbReference>